<reference evidence="4" key="1">
    <citation type="submission" date="2016-06" db="UniProtKB">
        <authorList>
            <consortium name="WormBaseParasite"/>
        </authorList>
    </citation>
    <scope>IDENTIFICATION</scope>
</reference>
<dbReference type="WBParaSite" id="SBAD_0000652901-mRNA-1">
    <property type="protein sequence ID" value="SBAD_0000652901-mRNA-1"/>
    <property type="gene ID" value="SBAD_0000652901"/>
</dbReference>
<organism evidence="4">
    <name type="scientific">Soboliphyme baturini</name>
    <dbReference type="NCBI Taxonomy" id="241478"/>
    <lineage>
        <taxon>Eukaryota</taxon>
        <taxon>Metazoa</taxon>
        <taxon>Ecdysozoa</taxon>
        <taxon>Nematoda</taxon>
        <taxon>Enoplea</taxon>
        <taxon>Dorylaimia</taxon>
        <taxon>Dioctophymatida</taxon>
        <taxon>Dioctophymatoidea</taxon>
        <taxon>Soboliphymatidae</taxon>
        <taxon>Soboliphyme</taxon>
    </lineage>
</organism>
<feature type="compositionally biased region" description="Low complexity" evidence="1">
    <location>
        <begin position="529"/>
        <end position="549"/>
    </location>
</feature>
<feature type="compositionally biased region" description="Polar residues" evidence="1">
    <location>
        <begin position="61"/>
        <end position="76"/>
    </location>
</feature>
<feature type="region of interest" description="Disordered" evidence="1">
    <location>
        <begin position="22"/>
        <end position="78"/>
    </location>
</feature>
<name>A0A183IRN9_9BILA</name>
<dbReference type="AlphaFoldDB" id="A0A183IRN9"/>
<evidence type="ECO:0000313" key="2">
    <source>
        <dbReference type="EMBL" id="VDP09671.1"/>
    </source>
</evidence>
<gene>
    <name evidence="2" type="ORF">SBAD_LOCUS6283</name>
</gene>
<feature type="compositionally biased region" description="Basic and acidic residues" evidence="1">
    <location>
        <begin position="26"/>
        <end position="41"/>
    </location>
</feature>
<feature type="region of interest" description="Disordered" evidence="1">
    <location>
        <begin position="529"/>
        <end position="550"/>
    </location>
</feature>
<evidence type="ECO:0000256" key="1">
    <source>
        <dbReference type="SAM" id="MobiDB-lite"/>
    </source>
</evidence>
<proteinExistence type="predicted"/>
<keyword evidence="3" id="KW-1185">Reference proteome</keyword>
<protein>
    <submittedName>
        <fullName evidence="4">Protein aurora borealis</fullName>
    </submittedName>
</protein>
<dbReference type="EMBL" id="UZAM01009622">
    <property type="protein sequence ID" value="VDP09671.1"/>
    <property type="molecule type" value="Genomic_DNA"/>
</dbReference>
<dbReference type="Proteomes" id="UP000270296">
    <property type="component" value="Unassembled WGS sequence"/>
</dbReference>
<evidence type="ECO:0000313" key="3">
    <source>
        <dbReference type="Proteomes" id="UP000270296"/>
    </source>
</evidence>
<evidence type="ECO:0000313" key="4">
    <source>
        <dbReference type="WBParaSite" id="SBAD_0000652901-mRNA-1"/>
    </source>
</evidence>
<accession>A0A183IRN9</accession>
<reference evidence="2 3" key="2">
    <citation type="submission" date="2018-11" db="EMBL/GenBank/DDBJ databases">
        <authorList>
            <consortium name="Pathogen Informatics"/>
        </authorList>
    </citation>
    <scope>NUCLEOTIDE SEQUENCE [LARGE SCALE GENOMIC DNA]</scope>
</reference>
<sequence>MTRFTITPLLPPNFRRLLQRRAAMKRKADDQHQDMVIDPKQQRQTGKKKMEMVPPAECSQEAPSQNHMDNDSSSCESKVDIKLSHNEAHPEDSERNDKLPKNIHLNKDIQQVLSQNRSSILADPKLIDFDSSIQHKQYSVPPEEGIAIPKQPFPAHRAYKMTQTSQENIAHGSSFCNVKLDISFESCATRESTPERQLQQMVSKSNIVNDISFFGFIPDVIPEPSEVSVEICNSPMKVSPVPCTQQVTDKVRNNFANELSFYGSNQDTLLDPCTLPVELSAEACNEFFSEENAQQVTSEKNIFNDKSLFQLSPSVLSEPCDVSAESSTVMLKEFFPERNVQQMMSKNNVVNDTSFFDFLSDIIPDPCDTSAEIFNTSTMTIPAQYTQRLTDQVQNSYVDDSFFTSNSDIPFDQGNPLPESVVELTNEFFPENNLQQVMSNNNVVNDTPFFDFPLGIMPESCEVSAEDRNILQQIIPKQCTQQMTDRTQSSFVTDTSLLAANPGITFDRCTLFPESDGNLFEESYLKESTQQFSTQQQSSPSNGSSFFSSVTDVEEDIHKVPQEASLL</sequence>